<protein>
    <recommendedName>
        <fullName evidence="3">Ankyrin repeat-containing domain-containing protein</fullName>
    </recommendedName>
</protein>
<reference evidence="1 2" key="1">
    <citation type="journal article" date="2015" name="Mol. Plant Microbe Interact.">
        <title>Genome, transcriptome, and functional analyses of Penicillium expansum provide new insights into secondary metabolism and pathogenicity.</title>
        <authorList>
            <person name="Ballester A.R."/>
            <person name="Marcet-Houben M."/>
            <person name="Levin E."/>
            <person name="Sela N."/>
            <person name="Selma-Lazaro C."/>
            <person name="Carmona L."/>
            <person name="Wisniewski M."/>
            <person name="Droby S."/>
            <person name="Gonzalez-Candelas L."/>
            <person name="Gabaldon T."/>
        </authorList>
    </citation>
    <scope>NUCLEOTIDE SEQUENCE [LARGE SCALE GENOMIC DNA]</scope>
    <source>
        <strain evidence="1 2">PHI-1</strain>
    </source>
</reference>
<dbReference type="HOGENOM" id="CLU_3125558_0_0_1"/>
<sequence>METDQKKLLNCCVRQEPVVSSVEVIQQYALYHAVQSGCPEIVEELLRNHP</sequence>
<dbReference type="EMBL" id="JQGA01000866">
    <property type="protein sequence ID" value="KGO72794.1"/>
    <property type="molecule type" value="Genomic_DNA"/>
</dbReference>
<evidence type="ECO:0008006" key="3">
    <source>
        <dbReference type="Google" id="ProtNLM"/>
    </source>
</evidence>
<dbReference type="AlphaFoldDB" id="A0A0A2KYE3"/>
<evidence type="ECO:0000313" key="2">
    <source>
        <dbReference type="Proteomes" id="UP000030104"/>
    </source>
</evidence>
<keyword evidence="2" id="KW-1185">Reference proteome</keyword>
<dbReference type="Proteomes" id="UP000030104">
    <property type="component" value="Unassembled WGS sequence"/>
</dbReference>
<evidence type="ECO:0000313" key="1">
    <source>
        <dbReference type="EMBL" id="KGO72794.1"/>
    </source>
</evidence>
<comment type="caution">
    <text evidence="1">The sequence shown here is derived from an EMBL/GenBank/DDBJ whole genome shotgun (WGS) entry which is preliminary data.</text>
</comment>
<organism evidence="1 2">
    <name type="scientific">Penicillium italicum</name>
    <name type="common">Blue mold</name>
    <dbReference type="NCBI Taxonomy" id="40296"/>
    <lineage>
        <taxon>Eukaryota</taxon>
        <taxon>Fungi</taxon>
        <taxon>Dikarya</taxon>
        <taxon>Ascomycota</taxon>
        <taxon>Pezizomycotina</taxon>
        <taxon>Eurotiomycetes</taxon>
        <taxon>Eurotiomycetidae</taxon>
        <taxon>Eurotiales</taxon>
        <taxon>Aspergillaceae</taxon>
        <taxon>Penicillium</taxon>
    </lineage>
</organism>
<gene>
    <name evidence="1" type="ORF">PITC_057700</name>
</gene>
<accession>A0A0A2KYE3</accession>
<name>A0A0A2KYE3_PENIT</name>
<proteinExistence type="predicted"/>